<gene>
    <name evidence="3" type="ORF">GGX14DRAFT_670056</name>
</gene>
<keyword evidence="4" id="KW-1185">Reference proteome</keyword>
<dbReference type="AlphaFoldDB" id="A0AAD6YHB4"/>
<evidence type="ECO:0000259" key="1">
    <source>
        <dbReference type="Pfam" id="PF03070"/>
    </source>
</evidence>
<dbReference type="InterPro" id="IPR004305">
    <property type="entry name" value="Thiaminase-2/PQQC"/>
</dbReference>
<dbReference type="Gene3D" id="3.40.1190.20">
    <property type="match status" value="1"/>
</dbReference>
<dbReference type="Pfam" id="PF03070">
    <property type="entry name" value="TENA_THI-4"/>
    <property type="match status" value="1"/>
</dbReference>
<proteinExistence type="predicted"/>
<reference evidence="3" key="1">
    <citation type="submission" date="2023-03" db="EMBL/GenBank/DDBJ databases">
        <title>Massive genome expansion in bonnet fungi (Mycena s.s.) driven by repeated elements and novel gene families across ecological guilds.</title>
        <authorList>
            <consortium name="Lawrence Berkeley National Laboratory"/>
            <person name="Harder C.B."/>
            <person name="Miyauchi S."/>
            <person name="Viragh M."/>
            <person name="Kuo A."/>
            <person name="Thoen E."/>
            <person name="Andreopoulos B."/>
            <person name="Lu D."/>
            <person name="Skrede I."/>
            <person name="Drula E."/>
            <person name="Henrissat B."/>
            <person name="Morin E."/>
            <person name="Kohler A."/>
            <person name="Barry K."/>
            <person name="LaButti K."/>
            <person name="Morin E."/>
            <person name="Salamov A."/>
            <person name="Lipzen A."/>
            <person name="Mereny Z."/>
            <person name="Hegedus B."/>
            <person name="Baldrian P."/>
            <person name="Stursova M."/>
            <person name="Weitz H."/>
            <person name="Taylor A."/>
            <person name="Grigoriev I.V."/>
            <person name="Nagy L.G."/>
            <person name="Martin F."/>
            <person name="Kauserud H."/>
        </authorList>
    </citation>
    <scope>NUCLEOTIDE SEQUENCE</scope>
    <source>
        <strain evidence="3">9144</strain>
    </source>
</reference>
<dbReference type="GO" id="GO:0005829">
    <property type="term" value="C:cytosol"/>
    <property type="evidence" value="ECO:0007669"/>
    <property type="project" value="TreeGrafter"/>
</dbReference>
<dbReference type="InterPro" id="IPR004399">
    <property type="entry name" value="HMP/HMP-P_kinase_dom"/>
</dbReference>
<comment type="caution">
    <text evidence="3">The sequence shown here is derived from an EMBL/GenBank/DDBJ whole genome shotgun (WGS) entry which is preliminary data.</text>
</comment>
<organism evidence="3 4">
    <name type="scientific">Mycena pura</name>
    <dbReference type="NCBI Taxonomy" id="153505"/>
    <lineage>
        <taxon>Eukaryota</taxon>
        <taxon>Fungi</taxon>
        <taxon>Dikarya</taxon>
        <taxon>Basidiomycota</taxon>
        <taxon>Agaricomycotina</taxon>
        <taxon>Agaricomycetes</taxon>
        <taxon>Agaricomycetidae</taxon>
        <taxon>Agaricales</taxon>
        <taxon>Marasmiineae</taxon>
        <taxon>Mycenaceae</taxon>
        <taxon>Mycena</taxon>
    </lineage>
</organism>
<protein>
    <submittedName>
        <fullName evidence="3">Phosphomethylpyrimidine kinase-domain-containing protein</fullName>
    </submittedName>
</protein>
<dbReference type="GO" id="GO:0008902">
    <property type="term" value="F:hydroxymethylpyrimidine kinase activity"/>
    <property type="evidence" value="ECO:0007669"/>
    <property type="project" value="TreeGrafter"/>
</dbReference>
<dbReference type="GO" id="GO:0008972">
    <property type="term" value="F:phosphomethylpyrimidine kinase activity"/>
    <property type="evidence" value="ECO:0007669"/>
    <property type="project" value="InterPro"/>
</dbReference>
<dbReference type="CDD" id="cd01169">
    <property type="entry name" value="HMPP_kinase"/>
    <property type="match status" value="1"/>
</dbReference>
<dbReference type="Gene3D" id="1.20.910.10">
    <property type="entry name" value="Heme oxygenase-like"/>
    <property type="match status" value="1"/>
</dbReference>
<dbReference type="PANTHER" id="PTHR20858:SF17">
    <property type="entry name" value="HYDROXYMETHYLPYRIMIDINE_PHOSPHOMETHYLPYRIMIDINE KINASE THI20-RELATED"/>
    <property type="match status" value="1"/>
</dbReference>
<dbReference type="PANTHER" id="PTHR20858">
    <property type="entry name" value="PHOSPHOMETHYLPYRIMIDINE KINASE"/>
    <property type="match status" value="1"/>
</dbReference>
<dbReference type="InterPro" id="IPR029056">
    <property type="entry name" value="Ribokinase-like"/>
</dbReference>
<name>A0AAD6YHB4_9AGAR</name>
<sequence>MGGQRTILTIAGSDSGGGAGIQADLRTFAALGHYGTSAITALTAQNTTGVQGVHGVPPEFLEQQIHSVLDDIDVHAIKTGMLFDSENTRAVVRALKRHYSEHAMPPLVCDPVCVSTSGASLLAPEALKIMVKELFPLTTLITPNKFEAELLLSRTIGSVEDMVSAAHDLLRDGPRAVLLKGGHITATLADVDRVVRARPEICIMGEGMYGDNMRILAINAPQPENLVVDVLCEASGPITIFARPRIDSSSTHGTGCTLSASLACALANSATMSEAVLSATAYTHVGIVTASQIGAGHGPLNHLHSATQLCIPRRTPGNPYPFTQLLINRSAATWKEYVAHEFVRRLGQGTLAPASFVHFIKQDYHYLKYYARVHGLLAAKSSSFPLIESATQTILNILHEINTHRALCAEFGVSQDELERTEEAIETTAYGCYLMDVGVQGDTTKLLMALLACLLGYGEVGLWLKSEAARADGAVVLEGNPYRRWIEDYSGPQYQGAVRVGLDLIEARAAADPSSPARFNEWCAVWDQCARLEKAFWDMGLKVAG</sequence>
<evidence type="ECO:0000259" key="2">
    <source>
        <dbReference type="Pfam" id="PF08543"/>
    </source>
</evidence>
<keyword evidence="3" id="KW-0418">Kinase</keyword>
<accession>A0AAD6YHB4</accession>
<feature type="domain" description="Pyridoxamine kinase/Phosphomethylpyrimidine kinase" evidence="2">
    <location>
        <begin position="14"/>
        <end position="301"/>
    </location>
</feature>
<dbReference type="SUPFAM" id="SSF53613">
    <property type="entry name" value="Ribokinase-like"/>
    <property type="match status" value="1"/>
</dbReference>
<dbReference type="GO" id="GO:0009228">
    <property type="term" value="P:thiamine biosynthetic process"/>
    <property type="evidence" value="ECO:0007669"/>
    <property type="project" value="InterPro"/>
</dbReference>
<dbReference type="InterPro" id="IPR016084">
    <property type="entry name" value="Haem_Oase-like_multi-hlx"/>
</dbReference>
<dbReference type="EMBL" id="JARJCW010000008">
    <property type="protein sequence ID" value="KAJ7221532.1"/>
    <property type="molecule type" value="Genomic_DNA"/>
</dbReference>
<dbReference type="NCBIfam" id="TIGR00097">
    <property type="entry name" value="HMP-P_kinase"/>
    <property type="match status" value="1"/>
</dbReference>
<feature type="domain" description="Thiaminase-2/PQQC" evidence="1">
    <location>
        <begin position="332"/>
        <end position="541"/>
    </location>
</feature>
<dbReference type="SUPFAM" id="SSF48613">
    <property type="entry name" value="Heme oxygenase-like"/>
    <property type="match status" value="1"/>
</dbReference>
<dbReference type="InterPro" id="IPR013749">
    <property type="entry name" value="PM/HMP-P_kinase-1"/>
</dbReference>
<evidence type="ECO:0000313" key="3">
    <source>
        <dbReference type="EMBL" id="KAJ7221532.1"/>
    </source>
</evidence>
<dbReference type="Pfam" id="PF08543">
    <property type="entry name" value="Phos_pyr_kin"/>
    <property type="match status" value="1"/>
</dbReference>
<dbReference type="Proteomes" id="UP001219525">
    <property type="component" value="Unassembled WGS sequence"/>
</dbReference>
<evidence type="ECO:0000313" key="4">
    <source>
        <dbReference type="Proteomes" id="UP001219525"/>
    </source>
</evidence>
<keyword evidence="3" id="KW-0808">Transferase</keyword>
<dbReference type="CDD" id="cd19367">
    <property type="entry name" value="TenA_C_ScTHI20-like"/>
    <property type="match status" value="1"/>
</dbReference>